<dbReference type="SUPFAM" id="SSF55874">
    <property type="entry name" value="ATPase domain of HSP90 chaperone/DNA topoisomerase II/histidine kinase"/>
    <property type="match status" value="1"/>
</dbReference>
<dbReference type="InterPro" id="IPR000780">
    <property type="entry name" value="CheR_MeTrfase"/>
</dbReference>
<dbReference type="InterPro" id="IPR000673">
    <property type="entry name" value="Sig_transdc_resp-reg_Me-estase"/>
</dbReference>
<gene>
    <name evidence="11" type="ORF">GK091_13170</name>
</gene>
<dbReference type="Pfam" id="PF03705">
    <property type="entry name" value="CheR_N"/>
    <property type="match status" value="1"/>
</dbReference>
<dbReference type="PRINTS" id="PR00996">
    <property type="entry name" value="CHERMTFRASE"/>
</dbReference>
<dbReference type="SUPFAM" id="SSF53335">
    <property type="entry name" value="S-adenosyl-L-methionine-dependent methyltransferases"/>
    <property type="match status" value="1"/>
</dbReference>
<dbReference type="Gene3D" id="3.40.50.180">
    <property type="entry name" value="Methylesterase CheB, C-terminal domain"/>
    <property type="match status" value="1"/>
</dbReference>
<dbReference type="SMART" id="SM00388">
    <property type="entry name" value="HisKA"/>
    <property type="match status" value="1"/>
</dbReference>
<dbReference type="Gene3D" id="3.40.50.150">
    <property type="entry name" value="Vaccinia Virus protein VP39"/>
    <property type="match status" value="1"/>
</dbReference>
<dbReference type="InterPro" id="IPR013655">
    <property type="entry name" value="PAS_fold_3"/>
</dbReference>
<dbReference type="InterPro" id="IPR036097">
    <property type="entry name" value="HisK_dim/P_sf"/>
</dbReference>
<sequence length="1764" mass="199154">MPKKRNTSIPHQSSNMPIPIVAIGASAGGIEAVSELLRHLSPTTGLAYVYIQHLDPTVESHISDILSRSTTMPVLEAQHLLRIEPNHVYVIPPDQDIEAVDGVLTLLPRDKPGNAAIHMPIDQFFLSLAERQKAGSIGVLLSGTATDGTLGLRAIKAAGGITFAQDETARFLSMPRSAISEGVVDRVLPPTEIALELDQLSQQPAVFQQTLQAELQEAEGRTDEDLTAIIQLLRRMVGADFSHYKLTTVRRRIIRRTLLYKLNTLSEYADYMRQHPEEASLLYDDLLINVTSFFRDADTMDYLQKVLFPQLIRDKPSREPLRIWIPACSTGQEAYTIAMLLLEVLGDRASTMTVQIFATDLSESAVAKARMGSYTRGEVIDVQPSRLQRFFTKVDDHFRINKSVRDMCVFAPHNLLKDPPFSRLDLISCRNLLIYLDTTLQRKAIVTFHYALNPSGYLVLGKSETVGTSAPLFSQIEKNYKIFLRKNDVDSRATFTMSPRQLDSQSAAPSNRLLPSQKTSNLSAERSANSGNDLDNLIDNLLLTQYVPACVLVNQDLEILQFRGSTGLFLEPSPGKASLNLLKMARPSLVFELRNTVHKAQKSGEPVRKSGLEVRLKDKVHYVSVEAVPLNTSTEERLFLIIFEEAEPPVVPVTRSADARNRRIKELETELANLREDMRSIIEEQEASNEELQSANEEIISSNEELQSINEELETSKEEIESTNEELLTINQELQVRNDQLSEAYQFAEDIFGTIREATLVLDTDLRVKSANQTFYRLFGTKAEDTERRLLYELAARQWDIPELRMLLMDVATRGTQIHGFEFTYSSGDGSDSHVKVLSLNARRVVRQQEAILLAIEDITEHRRAQRLLAEREAWFHQIADNAPSLIWVTGPDDQYTFINRVWADYTGRSLDDITKYGWSPNLHPDDRKLYQDSHTKHVGSQQPFSFEYRLRRYDGEYRWMLENAQPVFAPDGTFGGYIGSAADVNLQKELNQELDLRVQERTSELAQTNNLLQSIFDSSLNSVSVLESVRDESGELIDFVYQLTNDATEQVVGQTNLEGKRYSTINSAYKEVGLFDILKRVVETGESERFPLHYIDETIDQWHECSAVKLNDGVVLSSEDITERRLIEGRIQDSEASKQSLLSIFGQAPVGIAMFKGARFIIDLANERMLDYWARTRAQVMKKPLADALPELAGQLFEASLTSAYTTKQRVFANELPLTFQHQEKRVTVYIDLAFEPYYGADKSVAGVLVVANDVTQQVLARQLIETNERQLRTLVEHTPDVITRWDSNLKLIFANQAFAGKMGLPNTALLGKTNLEMEQPGDIAVAYMDSLEDVLRTGKPKEHYNSFPSPSGEIFFYSRMVPEFGEDGSVQGVLAIARDITKLKEADDLREAEQKVRETVENLQAILDSSPTLIIFFKESDTQDPLSDFHIAVCNDKVVQLLGKPVDQLIGQPVSQFADRLWQENTRSLLRQVRETSEPYHEERYMPTESGGSWLAIYVTQFDHGVVLTGVNITALKQAEQQQDLLLKEIEQSNENIQLLSQLRQQIRERGEFLRSTSHDLRGNFGIIQGAATLLDMANTDEERSQMLSMLQRNLRQVTQLLTELMDFSRLEADQEQRQILPFNVTELLIDLVERVRPIADEQGLWLHLEADEPITAEGDPVKVRRIAQNLVFNALRYTQTGGITVSLKPALSPDHWQFTITDTGPGLIQPESLADESFTADEGISLLIAKQLCELLNASFEIDSQSGIGTRVQVIFPRRYS</sequence>
<evidence type="ECO:0000313" key="11">
    <source>
        <dbReference type="EMBL" id="NEU67835.1"/>
    </source>
</evidence>
<evidence type="ECO:0000259" key="6">
    <source>
        <dbReference type="PROSITE" id="PS50109"/>
    </source>
</evidence>
<dbReference type="EC" id="2.7.13.3" evidence="2"/>
<dbReference type="Gene3D" id="3.30.450.20">
    <property type="entry name" value="PAS domain"/>
    <property type="match status" value="6"/>
</dbReference>
<dbReference type="SMART" id="SM00091">
    <property type="entry name" value="PAS"/>
    <property type="match status" value="5"/>
</dbReference>
<dbReference type="PROSITE" id="PS50122">
    <property type="entry name" value="CHEB"/>
    <property type="match status" value="1"/>
</dbReference>
<name>A0A6M0IJN5_9BACT</name>
<comment type="caution">
    <text evidence="11">The sequence shown here is derived from an EMBL/GenBank/DDBJ whole genome shotgun (WGS) entry which is preliminary data.</text>
</comment>
<dbReference type="Pfam" id="PF02518">
    <property type="entry name" value="HATPase_c"/>
    <property type="match status" value="1"/>
</dbReference>
<feature type="domain" description="CheR-type methyltransferase" evidence="10">
    <location>
        <begin position="214"/>
        <end position="486"/>
    </location>
</feature>
<feature type="coiled-coil region" evidence="4">
    <location>
        <begin position="657"/>
        <end position="751"/>
    </location>
</feature>
<dbReference type="InterPro" id="IPR003594">
    <property type="entry name" value="HATPase_dom"/>
</dbReference>
<dbReference type="PANTHER" id="PTHR24422">
    <property type="entry name" value="CHEMOTAXIS PROTEIN METHYLTRANSFERASE"/>
    <property type="match status" value="1"/>
</dbReference>
<dbReference type="CDD" id="cd00082">
    <property type="entry name" value="HisKA"/>
    <property type="match status" value="1"/>
</dbReference>
<dbReference type="Pfam" id="PF13426">
    <property type="entry name" value="PAS_9"/>
    <property type="match status" value="1"/>
</dbReference>
<dbReference type="GO" id="GO:0000156">
    <property type="term" value="F:phosphorelay response regulator activity"/>
    <property type="evidence" value="ECO:0007669"/>
    <property type="project" value="InterPro"/>
</dbReference>
<dbReference type="CDD" id="cd00130">
    <property type="entry name" value="PAS"/>
    <property type="match status" value="4"/>
</dbReference>
<dbReference type="SMART" id="SM00086">
    <property type="entry name" value="PAC"/>
    <property type="match status" value="3"/>
</dbReference>
<feature type="active site" evidence="3">
    <location>
        <position position="53"/>
    </location>
</feature>
<dbReference type="Pfam" id="PF00512">
    <property type="entry name" value="HisKA"/>
    <property type="match status" value="1"/>
</dbReference>
<organism evidence="11 12">
    <name type="scientific">Spirosoma agri</name>
    <dbReference type="NCBI Taxonomy" id="1987381"/>
    <lineage>
        <taxon>Bacteria</taxon>
        <taxon>Pseudomonadati</taxon>
        <taxon>Bacteroidota</taxon>
        <taxon>Cytophagia</taxon>
        <taxon>Cytophagales</taxon>
        <taxon>Cytophagaceae</taxon>
        <taxon>Spirosoma</taxon>
    </lineage>
</organism>
<dbReference type="Gene3D" id="1.10.287.130">
    <property type="match status" value="1"/>
</dbReference>
<dbReference type="GO" id="GO:0006935">
    <property type="term" value="P:chemotaxis"/>
    <property type="evidence" value="ECO:0007669"/>
    <property type="project" value="UniProtKB-UniRule"/>
</dbReference>
<dbReference type="SUPFAM" id="SSF55785">
    <property type="entry name" value="PYP-like sensor domain (PAS domain)"/>
    <property type="match status" value="5"/>
</dbReference>
<feature type="active site" evidence="3">
    <location>
        <position position="26"/>
    </location>
</feature>
<dbReference type="Pfam" id="PF01339">
    <property type="entry name" value="CheB_methylest"/>
    <property type="match status" value="1"/>
</dbReference>
<feature type="domain" description="PAC" evidence="8">
    <location>
        <begin position="945"/>
        <end position="997"/>
    </location>
</feature>
<evidence type="ECO:0000259" key="9">
    <source>
        <dbReference type="PROSITE" id="PS50122"/>
    </source>
</evidence>
<evidence type="ECO:0000256" key="5">
    <source>
        <dbReference type="SAM" id="MobiDB-lite"/>
    </source>
</evidence>
<evidence type="ECO:0000259" key="10">
    <source>
        <dbReference type="PROSITE" id="PS50123"/>
    </source>
</evidence>
<keyword evidence="12" id="KW-1185">Reference proteome</keyword>
<protein>
    <recommendedName>
        <fullName evidence="2">histidine kinase</fullName>
        <ecNumber evidence="2">2.7.13.3</ecNumber>
    </recommendedName>
</protein>
<dbReference type="InterPro" id="IPR035909">
    <property type="entry name" value="CheB_C"/>
</dbReference>
<dbReference type="InterPro" id="IPR005467">
    <property type="entry name" value="His_kinase_dom"/>
</dbReference>
<dbReference type="Gene3D" id="3.30.565.10">
    <property type="entry name" value="Histidine kinase-like ATPase, C-terminal domain"/>
    <property type="match status" value="1"/>
</dbReference>
<keyword evidence="3" id="KW-0145">Chemotaxis</keyword>
<evidence type="ECO:0000256" key="3">
    <source>
        <dbReference type="PROSITE-ProRule" id="PRU00050"/>
    </source>
</evidence>
<dbReference type="NCBIfam" id="TIGR00229">
    <property type="entry name" value="sensory_box"/>
    <property type="match status" value="3"/>
</dbReference>
<evidence type="ECO:0000256" key="2">
    <source>
        <dbReference type="ARBA" id="ARBA00012438"/>
    </source>
</evidence>
<dbReference type="PROSITE" id="PS50109">
    <property type="entry name" value="HIS_KIN"/>
    <property type="match status" value="1"/>
</dbReference>
<dbReference type="InterPro" id="IPR001610">
    <property type="entry name" value="PAC"/>
</dbReference>
<dbReference type="SMART" id="SM00138">
    <property type="entry name" value="MeTrc"/>
    <property type="match status" value="1"/>
</dbReference>
<keyword evidence="3" id="KW-0378">Hydrolase</keyword>
<feature type="coiled-coil region" evidence="4">
    <location>
        <begin position="1518"/>
        <end position="1552"/>
    </location>
</feature>
<accession>A0A6M0IJN5</accession>
<dbReference type="InterPro" id="IPR022641">
    <property type="entry name" value="CheR_N"/>
</dbReference>
<dbReference type="Proteomes" id="UP000477386">
    <property type="component" value="Unassembled WGS sequence"/>
</dbReference>
<feature type="domain" description="Histidine kinase" evidence="6">
    <location>
        <begin position="1558"/>
        <end position="1763"/>
    </location>
</feature>
<evidence type="ECO:0000256" key="1">
    <source>
        <dbReference type="ARBA" id="ARBA00000085"/>
    </source>
</evidence>
<keyword evidence="4" id="KW-0175">Coiled coil</keyword>
<dbReference type="SUPFAM" id="SSF52738">
    <property type="entry name" value="Methylesterase CheB, C-terminal domain"/>
    <property type="match status" value="1"/>
</dbReference>
<evidence type="ECO:0000259" key="8">
    <source>
        <dbReference type="PROSITE" id="PS50113"/>
    </source>
</evidence>
<dbReference type="SUPFAM" id="SSF47384">
    <property type="entry name" value="Homodimeric domain of signal transducing histidine kinase"/>
    <property type="match status" value="1"/>
</dbReference>
<evidence type="ECO:0000259" key="7">
    <source>
        <dbReference type="PROSITE" id="PS50112"/>
    </source>
</evidence>
<dbReference type="GO" id="GO:0008757">
    <property type="term" value="F:S-adenosylmethionine-dependent methyltransferase activity"/>
    <property type="evidence" value="ECO:0007669"/>
    <property type="project" value="InterPro"/>
</dbReference>
<dbReference type="PROSITE" id="PS50113">
    <property type="entry name" value="PAC"/>
    <property type="match status" value="2"/>
</dbReference>
<dbReference type="FunFam" id="3.30.450.20:FF:000099">
    <property type="entry name" value="Sensory box sensor histidine kinase"/>
    <property type="match status" value="1"/>
</dbReference>
<dbReference type="CDD" id="cd16434">
    <property type="entry name" value="CheB-CheR_fusion"/>
    <property type="match status" value="1"/>
</dbReference>
<dbReference type="InterPro" id="IPR036890">
    <property type="entry name" value="HATPase_C_sf"/>
</dbReference>
<dbReference type="InterPro" id="IPR013656">
    <property type="entry name" value="PAS_4"/>
</dbReference>
<dbReference type="PANTHER" id="PTHR24422:SF27">
    <property type="entry name" value="PROTEIN-GLUTAMATE O-METHYLTRANSFERASE"/>
    <property type="match status" value="1"/>
</dbReference>
<dbReference type="Pfam" id="PF01739">
    <property type="entry name" value="CheR"/>
    <property type="match status" value="1"/>
</dbReference>
<dbReference type="EMBL" id="JAAGNZ010000001">
    <property type="protein sequence ID" value="NEU67835.1"/>
    <property type="molecule type" value="Genomic_DNA"/>
</dbReference>
<dbReference type="InterPro" id="IPR022642">
    <property type="entry name" value="CheR_C"/>
</dbReference>
<dbReference type="PROSITE" id="PS50123">
    <property type="entry name" value="CHER"/>
    <property type="match status" value="1"/>
</dbReference>
<evidence type="ECO:0000313" key="12">
    <source>
        <dbReference type="Proteomes" id="UP000477386"/>
    </source>
</evidence>
<dbReference type="GO" id="GO:0000155">
    <property type="term" value="F:phosphorelay sensor kinase activity"/>
    <property type="evidence" value="ECO:0007669"/>
    <property type="project" value="InterPro"/>
</dbReference>
<dbReference type="InterPro" id="IPR000014">
    <property type="entry name" value="PAS"/>
</dbReference>
<feature type="domain" description="PAS" evidence="7">
    <location>
        <begin position="1269"/>
        <end position="1340"/>
    </location>
</feature>
<dbReference type="SMART" id="SM00387">
    <property type="entry name" value="HATPase_c"/>
    <property type="match status" value="1"/>
</dbReference>
<dbReference type="InterPro" id="IPR050903">
    <property type="entry name" value="Bact_Chemotaxis_MeTrfase"/>
</dbReference>
<dbReference type="SUPFAM" id="SSF47757">
    <property type="entry name" value="Chemotaxis receptor methyltransferase CheR, N-terminal domain"/>
    <property type="match status" value="1"/>
</dbReference>
<evidence type="ECO:0000256" key="4">
    <source>
        <dbReference type="SAM" id="Coils"/>
    </source>
</evidence>
<dbReference type="InterPro" id="IPR029063">
    <property type="entry name" value="SAM-dependent_MTases_sf"/>
</dbReference>
<dbReference type="Pfam" id="PF08447">
    <property type="entry name" value="PAS_3"/>
    <property type="match status" value="1"/>
</dbReference>
<proteinExistence type="predicted"/>
<feature type="active site" evidence="3">
    <location>
        <position position="147"/>
    </location>
</feature>
<dbReference type="InterPro" id="IPR035965">
    <property type="entry name" value="PAS-like_dom_sf"/>
</dbReference>
<dbReference type="GO" id="GO:0005737">
    <property type="term" value="C:cytoplasm"/>
    <property type="evidence" value="ECO:0007669"/>
    <property type="project" value="InterPro"/>
</dbReference>
<feature type="domain" description="CheB-type methylesterase" evidence="9">
    <location>
        <begin position="17"/>
        <end position="197"/>
    </location>
</feature>
<dbReference type="PROSITE" id="PS50112">
    <property type="entry name" value="PAS"/>
    <property type="match status" value="1"/>
</dbReference>
<feature type="region of interest" description="Disordered" evidence="5">
    <location>
        <begin position="499"/>
        <end position="527"/>
    </location>
</feature>
<reference evidence="11 12" key="1">
    <citation type="submission" date="2020-02" db="EMBL/GenBank/DDBJ databases">
        <title>Draft genome sequence of two Spirosoma agri KCTC 52727 and Spirosoma terrae KCTC 52035.</title>
        <authorList>
            <person name="Rojas J."/>
            <person name="Ambika Manirajan B."/>
            <person name="Ratering S."/>
            <person name="Suarez C."/>
            <person name="Schnell S."/>
        </authorList>
    </citation>
    <scope>NUCLEOTIDE SEQUENCE [LARGE SCALE GENOMIC DNA]</scope>
    <source>
        <strain evidence="11 12">KCTC 52727</strain>
    </source>
</reference>
<feature type="domain" description="PAC" evidence="8">
    <location>
        <begin position="1343"/>
        <end position="1394"/>
    </location>
</feature>
<dbReference type="GO" id="GO:0008984">
    <property type="term" value="F:protein-glutamate methylesterase activity"/>
    <property type="evidence" value="ECO:0007669"/>
    <property type="project" value="InterPro"/>
</dbReference>
<comment type="catalytic activity">
    <reaction evidence="1">
        <text>ATP + protein L-histidine = ADP + protein N-phospho-L-histidine.</text>
        <dbReference type="EC" id="2.7.13.3"/>
    </reaction>
</comment>
<dbReference type="InterPro" id="IPR003661">
    <property type="entry name" value="HisK_dim/P_dom"/>
</dbReference>
<dbReference type="Pfam" id="PF08448">
    <property type="entry name" value="PAS_4"/>
    <property type="match status" value="3"/>
</dbReference>
<dbReference type="InterPro" id="IPR000700">
    <property type="entry name" value="PAS-assoc_C"/>
</dbReference>